<evidence type="ECO:0000313" key="4">
    <source>
        <dbReference type="Proteomes" id="UP001316803"/>
    </source>
</evidence>
<protein>
    <submittedName>
        <fullName evidence="3">Uncharacterized protein</fullName>
    </submittedName>
</protein>
<evidence type="ECO:0000313" key="3">
    <source>
        <dbReference type="EMBL" id="KAK5954204.1"/>
    </source>
</evidence>
<comment type="caution">
    <text evidence="3">The sequence shown here is derived from an EMBL/GenBank/DDBJ whole genome shotgun (WGS) entry which is preliminary data.</text>
</comment>
<dbReference type="Proteomes" id="UP001316803">
    <property type="component" value="Unassembled WGS sequence"/>
</dbReference>
<feature type="region of interest" description="Disordered" evidence="1">
    <location>
        <begin position="153"/>
        <end position="190"/>
    </location>
</feature>
<proteinExistence type="predicted"/>
<keyword evidence="2" id="KW-1133">Transmembrane helix</keyword>
<feature type="transmembrane region" description="Helical" evidence="2">
    <location>
        <begin position="12"/>
        <end position="32"/>
    </location>
</feature>
<name>A0AAN8EF58_9EURO</name>
<dbReference type="EMBL" id="JAKLMC020000009">
    <property type="protein sequence ID" value="KAK5954204.1"/>
    <property type="molecule type" value="Genomic_DNA"/>
</dbReference>
<organism evidence="3 4">
    <name type="scientific">Knufia fluminis</name>
    <dbReference type="NCBI Taxonomy" id="191047"/>
    <lineage>
        <taxon>Eukaryota</taxon>
        <taxon>Fungi</taxon>
        <taxon>Dikarya</taxon>
        <taxon>Ascomycota</taxon>
        <taxon>Pezizomycotina</taxon>
        <taxon>Eurotiomycetes</taxon>
        <taxon>Chaetothyriomycetidae</taxon>
        <taxon>Chaetothyriales</taxon>
        <taxon>Trichomeriaceae</taxon>
        <taxon>Knufia</taxon>
    </lineage>
</organism>
<accession>A0AAN8EF58</accession>
<feature type="transmembrane region" description="Helical" evidence="2">
    <location>
        <begin position="38"/>
        <end position="61"/>
    </location>
</feature>
<keyword evidence="2" id="KW-0472">Membrane</keyword>
<gene>
    <name evidence="3" type="ORF">OHC33_004777</name>
</gene>
<evidence type="ECO:0000256" key="2">
    <source>
        <dbReference type="SAM" id="Phobius"/>
    </source>
</evidence>
<reference evidence="3 4" key="1">
    <citation type="submission" date="2022-12" db="EMBL/GenBank/DDBJ databases">
        <title>Genomic features and morphological characterization of a novel Knufia sp. strain isolated from spacecraft assembly facility.</title>
        <authorList>
            <person name="Teixeira M."/>
            <person name="Chander A.M."/>
            <person name="Stajich J.E."/>
            <person name="Venkateswaran K."/>
        </authorList>
    </citation>
    <scope>NUCLEOTIDE SEQUENCE [LARGE SCALE GENOMIC DNA]</scope>
    <source>
        <strain evidence="3 4">FJI-L2-BK-P2</strain>
    </source>
</reference>
<sequence length="190" mass="20682">MADQLPTLVTQILGTFVGAYLATGLLTLILSIGQDFTYLYQLAIHGLVVAGLTAIVVYYAINQEWVLESIGKLPPSPSETSQDPTPNIPIESDQRQHSITEYLTEPEKQVLAATEVDDKSPIVEGHETMPANTEYGVEGEAVAVGEQQALMASKHAIQPQQGNEVVTKKKKNNKKSKGEQKAKKQRQRGG</sequence>
<evidence type="ECO:0000256" key="1">
    <source>
        <dbReference type="SAM" id="MobiDB-lite"/>
    </source>
</evidence>
<keyword evidence="2" id="KW-0812">Transmembrane</keyword>
<dbReference type="AlphaFoldDB" id="A0AAN8EF58"/>
<keyword evidence="4" id="KW-1185">Reference proteome</keyword>